<evidence type="ECO:0000313" key="10">
    <source>
        <dbReference type="Proteomes" id="UP000054686"/>
    </source>
</evidence>
<feature type="transmembrane region" description="Helical" evidence="8">
    <location>
        <begin position="307"/>
        <end position="325"/>
    </location>
</feature>
<evidence type="ECO:0000256" key="4">
    <source>
        <dbReference type="ARBA" id="ARBA00022475"/>
    </source>
</evidence>
<feature type="transmembrane region" description="Helical" evidence="8">
    <location>
        <begin position="149"/>
        <end position="174"/>
    </location>
</feature>
<feature type="transmembrane region" description="Helical" evidence="8">
    <location>
        <begin position="232"/>
        <end position="250"/>
    </location>
</feature>
<keyword evidence="6 8" id="KW-1133">Transmembrane helix</keyword>
<keyword evidence="4" id="KW-1003">Cell membrane</keyword>
<evidence type="ECO:0000256" key="5">
    <source>
        <dbReference type="ARBA" id="ARBA00022692"/>
    </source>
</evidence>
<comment type="subcellular location">
    <subcellularLocation>
        <location evidence="1">Cell membrane</location>
        <topology evidence="1">Multi-pass membrane protein</topology>
    </subcellularLocation>
</comment>
<keyword evidence="3" id="KW-0813">Transport</keyword>
<dbReference type="Pfam" id="PF01032">
    <property type="entry name" value="FecCD"/>
    <property type="match status" value="1"/>
</dbReference>
<keyword evidence="5 8" id="KW-0812">Transmembrane</keyword>
<dbReference type="PANTHER" id="PTHR30472">
    <property type="entry name" value="FERRIC ENTEROBACTIN TRANSPORT SYSTEM PERMEASE PROTEIN"/>
    <property type="match status" value="1"/>
</dbReference>
<evidence type="ECO:0000256" key="2">
    <source>
        <dbReference type="ARBA" id="ARBA00007935"/>
    </source>
</evidence>
<dbReference type="OrthoDB" id="9782305at2"/>
<keyword evidence="7 8" id="KW-0472">Membrane</keyword>
<feature type="transmembrane region" description="Helical" evidence="8">
    <location>
        <begin position="118"/>
        <end position="137"/>
    </location>
</feature>
<comment type="caution">
    <text evidence="9">The sequence shown here is derived from an EMBL/GenBank/DDBJ whole genome shotgun (WGS) entry which is preliminary data.</text>
</comment>
<dbReference type="GO" id="GO:0033214">
    <property type="term" value="P:siderophore-iron import into cell"/>
    <property type="evidence" value="ECO:0007669"/>
    <property type="project" value="TreeGrafter"/>
</dbReference>
<dbReference type="Proteomes" id="UP000054686">
    <property type="component" value="Unassembled WGS sequence"/>
</dbReference>
<evidence type="ECO:0000256" key="8">
    <source>
        <dbReference type="SAM" id="Phobius"/>
    </source>
</evidence>
<dbReference type="GO" id="GO:0005886">
    <property type="term" value="C:plasma membrane"/>
    <property type="evidence" value="ECO:0007669"/>
    <property type="project" value="UniProtKB-SubCell"/>
</dbReference>
<dbReference type="InterPro" id="IPR037294">
    <property type="entry name" value="ABC_BtuC-like"/>
</dbReference>
<feature type="transmembrane region" description="Helical" evidence="8">
    <location>
        <begin position="64"/>
        <end position="81"/>
    </location>
</feature>
<dbReference type="EMBL" id="LLVT01000003">
    <property type="protein sequence ID" value="KSW10470.1"/>
    <property type="molecule type" value="Genomic_DNA"/>
</dbReference>
<evidence type="ECO:0000256" key="1">
    <source>
        <dbReference type="ARBA" id="ARBA00004651"/>
    </source>
</evidence>
<feature type="transmembrane region" description="Helical" evidence="8">
    <location>
        <begin position="279"/>
        <end position="301"/>
    </location>
</feature>
<dbReference type="Gene3D" id="1.10.3470.10">
    <property type="entry name" value="ABC transporter involved in vitamin B12 uptake, BtuC"/>
    <property type="match status" value="1"/>
</dbReference>
<evidence type="ECO:0000256" key="6">
    <source>
        <dbReference type="ARBA" id="ARBA00022989"/>
    </source>
</evidence>
<proteinExistence type="inferred from homology"/>
<dbReference type="AlphaFoldDB" id="A0A0V8RQQ3"/>
<accession>A0A0V8RQQ3</accession>
<sequence>MTTRRITSVAIACAVATLALVLVTLASLALGSRQIAPDVVWDALVNGGASQDAQVVTQLRVPRTVAALVIGGALGLAGSIMQAMTRNPLADPGVLGINAGAAFLVVTVTAASGVATRAATLGASLVGAGVAAGLVFAISGSGGGSRSRLALAGIAVSAALASLTQAVLAANQFAFNEFRYWASGSLEGVDMASVASAGAVIAVGAVVALLITSALGVLALGDDAAVSLGVRVRLIRVLGVVAVTALAGGATALGGPLTFVGLAVPLMVRRVVGARQGAIALWSIVVGAAWVCGADVVSRLVLAPSEVPVGVIVALIGAPFFILGARGKGMS</sequence>
<gene>
    <name evidence="9" type="ORF">APY09_08160</name>
</gene>
<dbReference type="InterPro" id="IPR000522">
    <property type="entry name" value="ABC_transptr_permease_BtuC"/>
</dbReference>
<feature type="transmembrane region" description="Helical" evidence="8">
    <location>
        <begin position="194"/>
        <end position="220"/>
    </location>
</feature>
<comment type="similarity">
    <text evidence="2">Belongs to the binding-protein-dependent transport system permease family. FecCD subfamily.</text>
</comment>
<dbReference type="CDD" id="cd06550">
    <property type="entry name" value="TM_ABC_iron-siderophores_like"/>
    <property type="match status" value="1"/>
</dbReference>
<organism evidence="9 10">
    <name type="scientific">Schaalia odontolytica</name>
    <dbReference type="NCBI Taxonomy" id="1660"/>
    <lineage>
        <taxon>Bacteria</taxon>
        <taxon>Bacillati</taxon>
        <taxon>Actinomycetota</taxon>
        <taxon>Actinomycetes</taxon>
        <taxon>Actinomycetales</taxon>
        <taxon>Actinomycetaceae</taxon>
        <taxon>Schaalia</taxon>
    </lineage>
</organism>
<name>A0A0V8RQQ3_9ACTO</name>
<evidence type="ECO:0000313" key="9">
    <source>
        <dbReference type="EMBL" id="KSW10470.1"/>
    </source>
</evidence>
<dbReference type="RefSeq" id="WP_060567349.1">
    <property type="nucleotide sequence ID" value="NZ_CP040006.1"/>
</dbReference>
<dbReference type="SUPFAM" id="SSF81345">
    <property type="entry name" value="ABC transporter involved in vitamin B12 uptake, BtuC"/>
    <property type="match status" value="1"/>
</dbReference>
<reference evidence="9 10" key="1">
    <citation type="submission" date="2015-10" db="EMBL/GenBank/DDBJ databases">
        <title>Draft Genome of Actinomyces odontolyticus subsp. actinosynbacter strain XH001.</title>
        <authorList>
            <person name="Mclean J.S."/>
            <person name="He X."/>
        </authorList>
    </citation>
    <scope>NUCLEOTIDE SEQUENCE [LARGE SCALE GENOMIC DNA]</scope>
    <source>
        <strain evidence="9 10">XH001</strain>
    </source>
</reference>
<protein>
    <submittedName>
        <fullName evidence="9">Iron ABC transporter permease</fullName>
    </submittedName>
</protein>
<evidence type="ECO:0000256" key="3">
    <source>
        <dbReference type="ARBA" id="ARBA00022448"/>
    </source>
</evidence>
<feature type="transmembrane region" description="Helical" evidence="8">
    <location>
        <begin position="93"/>
        <end position="112"/>
    </location>
</feature>
<dbReference type="PANTHER" id="PTHR30472:SF1">
    <property type="entry name" value="FE(3+) DICITRATE TRANSPORT SYSTEM PERMEASE PROTEIN FECC-RELATED"/>
    <property type="match status" value="1"/>
</dbReference>
<evidence type="ECO:0000256" key="7">
    <source>
        <dbReference type="ARBA" id="ARBA00023136"/>
    </source>
</evidence>
<dbReference type="GO" id="GO:0022857">
    <property type="term" value="F:transmembrane transporter activity"/>
    <property type="evidence" value="ECO:0007669"/>
    <property type="project" value="InterPro"/>
</dbReference>